<dbReference type="Pfam" id="PF02655">
    <property type="entry name" value="ATP-grasp_3"/>
    <property type="match status" value="1"/>
</dbReference>
<dbReference type="InterPro" id="IPR003806">
    <property type="entry name" value="ATP-grasp_PylC-type"/>
</dbReference>
<dbReference type="AlphaFoldDB" id="X0ZKP5"/>
<comment type="caution">
    <text evidence="2">The sequence shown here is derived from an EMBL/GenBank/DDBJ whole genome shotgun (WGS) entry which is preliminary data.</text>
</comment>
<sequence length="251" mass="29079">MKIGILSKRTTMFAGKLKKYLENKGFVVTFYTLENLIINENLLNNDFYILKSKNLFFLYAGYYLEANNIPVIPKPHVSFIQKNRIQSHFLMKRIGILTPEIYLGTVDTLKNELSEYPYILKPIMGSGSRGVQIIRSNEDLKISNNRILYLERYIKGVHYNAYFIGDNICTLIKPPLSHEHVDMKKIDTPNDVENLIKKWKTYFNGDVLFGHLDIVREDSSHKLYVVDPGSFPEFSNWKCDGSPVEKVCNII</sequence>
<dbReference type="GO" id="GO:0005524">
    <property type="term" value="F:ATP binding"/>
    <property type="evidence" value="ECO:0007669"/>
    <property type="project" value="InterPro"/>
</dbReference>
<feature type="non-terminal residue" evidence="2">
    <location>
        <position position="251"/>
    </location>
</feature>
<dbReference type="Gene3D" id="3.30.470.20">
    <property type="entry name" value="ATP-grasp fold, B domain"/>
    <property type="match status" value="1"/>
</dbReference>
<dbReference type="EMBL" id="BART01004381">
    <property type="protein sequence ID" value="GAG70230.1"/>
    <property type="molecule type" value="Genomic_DNA"/>
</dbReference>
<dbReference type="GO" id="GO:0046872">
    <property type="term" value="F:metal ion binding"/>
    <property type="evidence" value="ECO:0007669"/>
    <property type="project" value="InterPro"/>
</dbReference>
<evidence type="ECO:0000259" key="1">
    <source>
        <dbReference type="Pfam" id="PF02655"/>
    </source>
</evidence>
<evidence type="ECO:0000313" key="2">
    <source>
        <dbReference type="EMBL" id="GAG70230.1"/>
    </source>
</evidence>
<organism evidence="2">
    <name type="scientific">marine sediment metagenome</name>
    <dbReference type="NCBI Taxonomy" id="412755"/>
    <lineage>
        <taxon>unclassified sequences</taxon>
        <taxon>metagenomes</taxon>
        <taxon>ecological metagenomes</taxon>
    </lineage>
</organism>
<name>X0ZKP5_9ZZZZ</name>
<dbReference type="SUPFAM" id="SSF56059">
    <property type="entry name" value="Glutathione synthetase ATP-binding domain-like"/>
    <property type="match status" value="1"/>
</dbReference>
<protein>
    <recommendedName>
        <fullName evidence="1">ATP-grasp fold PylC-type domain-containing protein</fullName>
    </recommendedName>
</protein>
<reference evidence="2" key="1">
    <citation type="journal article" date="2014" name="Front. Microbiol.">
        <title>High frequency of phylogenetically diverse reductive dehalogenase-homologous genes in deep subseafloor sedimentary metagenomes.</title>
        <authorList>
            <person name="Kawai M."/>
            <person name="Futagami T."/>
            <person name="Toyoda A."/>
            <person name="Takaki Y."/>
            <person name="Nishi S."/>
            <person name="Hori S."/>
            <person name="Arai W."/>
            <person name="Tsubouchi T."/>
            <person name="Morono Y."/>
            <person name="Uchiyama I."/>
            <person name="Ito T."/>
            <person name="Fujiyama A."/>
            <person name="Inagaki F."/>
            <person name="Takami H."/>
        </authorList>
    </citation>
    <scope>NUCLEOTIDE SEQUENCE</scope>
    <source>
        <strain evidence="2">Expedition CK06-06</strain>
    </source>
</reference>
<accession>X0ZKP5</accession>
<proteinExistence type="predicted"/>
<feature type="domain" description="ATP-grasp fold PylC-type" evidence="1">
    <location>
        <begin position="95"/>
        <end position="167"/>
    </location>
</feature>
<gene>
    <name evidence="2" type="ORF">S01H4_11047</name>
</gene>